<name>A0ABX1GJT5_9GAMM</name>
<evidence type="ECO:0000256" key="3">
    <source>
        <dbReference type="ARBA" id="ARBA00022982"/>
    </source>
</evidence>
<dbReference type="InterPro" id="IPR011900">
    <property type="entry name" value="GRX_bact"/>
</dbReference>
<dbReference type="PANTHER" id="PTHR45694">
    <property type="entry name" value="GLUTAREDOXIN 2"/>
    <property type="match status" value="1"/>
</dbReference>
<evidence type="ECO:0000313" key="8">
    <source>
        <dbReference type="EMBL" id="NKI19215.1"/>
    </source>
</evidence>
<keyword evidence="4" id="KW-1015">Disulfide bond</keyword>
<proteinExistence type="inferred from homology"/>
<keyword evidence="9" id="KW-1185">Reference proteome</keyword>
<dbReference type="PANTHER" id="PTHR45694:SF18">
    <property type="entry name" value="GLUTAREDOXIN-1-RELATED"/>
    <property type="match status" value="1"/>
</dbReference>
<accession>A0ABX1GJT5</accession>
<dbReference type="EMBL" id="JAAWWK010000007">
    <property type="protein sequence ID" value="NKI19215.1"/>
    <property type="molecule type" value="Genomic_DNA"/>
</dbReference>
<evidence type="ECO:0000256" key="4">
    <source>
        <dbReference type="ARBA" id="ARBA00023157"/>
    </source>
</evidence>
<dbReference type="Gene3D" id="3.40.30.10">
    <property type="entry name" value="Glutaredoxin"/>
    <property type="match status" value="1"/>
</dbReference>
<sequence length="85" mass="9614">MAAVKIFTTRFCPFCVRAKQLLDRKGVAYDETAVDGRNDLREDLLKRTGRRTVPQIWVGDTHVGGCDELYTLERSGRLDELLAAD</sequence>
<evidence type="ECO:0000256" key="2">
    <source>
        <dbReference type="ARBA" id="ARBA00022448"/>
    </source>
</evidence>
<keyword evidence="2 6" id="KW-0813">Transport</keyword>
<dbReference type="SUPFAM" id="SSF52833">
    <property type="entry name" value="Thioredoxin-like"/>
    <property type="match status" value="1"/>
</dbReference>
<gene>
    <name evidence="8" type="primary">grxC</name>
    <name evidence="8" type="ORF">HCU74_17550</name>
</gene>
<keyword evidence="3 6" id="KW-0249">Electron transport</keyword>
<feature type="domain" description="Glutaredoxin" evidence="7">
    <location>
        <begin position="4"/>
        <end position="63"/>
    </location>
</feature>
<reference evidence="8 9" key="1">
    <citation type="submission" date="2020-04" db="EMBL/GenBank/DDBJ databases">
        <authorList>
            <person name="Yoon J."/>
        </authorList>
    </citation>
    <scope>NUCLEOTIDE SEQUENCE [LARGE SCALE GENOMIC DNA]</scope>
    <source>
        <strain evidence="8 9">KMU-166</strain>
    </source>
</reference>
<dbReference type="InterPro" id="IPR002109">
    <property type="entry name" value="Glutaredoxin"/>
</dbReference>
<comment type="similarity">
    <text evidence="1 6">Belongs to the glutaredoxin family.</text>
</comment>
<protein>
    <recommendedName>
        <fullName evidence="6">Glutaredoxin</fullName>
    </recommendedName>
</protein>
<dbReference type="PRINTS" id="PR00160">
    <property type="entry name" value="GLUTAREDOXIN"/>
</dbReference>
<evidence type="ECO:0000256" key="1">
    <source>
        <dbReference type="ARBA" id="ARBA00007787"/>
    </source>
</evidence>
<evidence type="ECO:0000256" key="5">
    <source>
        <dbReference type="ARBA" id="ARBA00023284"/>
    </source>
</evidence>
<dbReference type="InterPro" id="IPR014025">
    <property type="entry name" value="Glutaredoxin_subgr"/>
</dbReference>
<dbReference type="RefSeq" id="WP_168451740.1">
    <property type="nucleotide sequence ID" value="NZ_JAAWWK010000007.1"/>
</dbReference>
<evidence type="ECO:0000256" key="6">
    <source>
        <dbReference type="RuleBase" id="RU364065"/>
    </source>
</evidence>
<comment type="function">
    <text evidence="6">Has a glutathione-disulfide oxidoreductase activity in the presence of NADPH and glutathione reductase. Reduces low molecular weight disulfides and proteins.</text>
</comment>
<dbReference type="Proteomes" id="UP000765845">
    <property type="component" value="Unassembled WGS sequence"/>
</dbReference>
<evidence type="ECO:0000259" key="7">
    <source>
        <dbReference type="Pfam" id="PF00462"/>
    </source>
</evidence>
<keyword evidence="6" id="KW-0963">Cytoplasm</keyword>
<keyword evidence="5 6" id="KW-0676">Redox-active center</keyword>
<dbReference type="PROSITE" id="PS00195">
    <property type="entry name" value="GLUTAREDOXIN_1"/>
    <property type="match status" value="1"/>
</dbReference>
<dbReference type="InterPro" id="IPR011767">
    <property type="entry name" value="GLR_AS"/>
</dbReference>
<dbReference type="NCBIfam" id="TIGR02181">
    <property type="entry name" value="GRX_bact"/>
    <property type="match status" value="1"/>
</dbReference>
<comment type="caution">
    <text evidence="8">The sequence shown here is derived from an EMBL/GenBank/DDBJ whole genome shotgun (WGS) entry which is preliminary data.</text>
</comment>
<organism evidence="8 9">
    <name type="scientific">Spongiibacter thalassae</name>
    <dbReference type="NCBI Taxonomy" id="2721624"/>
    <lineage>
        <taxon>Bacteria</taxon>
        <taxon>Pseudomonadati</taxon>
        <taxon>Pseudomonadota</taxon>
        <taxon>Gammaproteobacteria</taxon>
        <taxon>Cellvibrionales</taxon>
        <taxon>Spongiibacteraceae</taxon>
        <taxon>Spongiibacter</taxon>
    </lineage>
</organism>
<dbReference type="Pfam" id="PF00462">
    <property type="entry name" value="Glutaredoxin"/>
    <property type="match status" value="1"/>
</dbReference>
<dbReference type="InterPro" id="IPR036249">
    <property type="entry name" value="Thioredoxin-like_sf"/>
</dbReference>
<evidence type="ECO:0000313" key="9">
    <source>
        <dbReference type="Proteomes" id="UP000765845"/>
    </source>
</evidence>
<dbReference type="PROSITE" id="PS51354">
    <property type="entry name" value="GLUTAREDOXIN_2"/>
    <property type="match status" value="1"/>
</dbReference>
<dbReference type="CDD" id="cd03418">
    <property type="entry name" value="GRX_GRXb_1_3_like"/>
    <property type="match status" value="1"/>
</dbReference>